<keyword evidence="4" id="KW-1185">Reference proteome</keyword>
<accession>A0ABX2ER91</accession>
<dbReference type="PANTHER" id="PTHR46268">
    <property type="entry name" value="STRESS RESPONSE PROTEIN NHAX"/>
    <property type="match status" value="1"/>
</dbReference>
<comment type="caution">
    <text evidence="3">The sequence shown here is derived from an EMBL/GenBank/DDBJ whole genome shotgun (WGS) entry which is preliminary data.</text>
</comment>
<protein>
    <submittedName>
        <fullName evidence="3">Universal stress protein</fullName>
    </submittedName>
</protein>
<dbReference type="RefSeq" id="WP_173131229.1">
    <property type="nucleotide sequence ID" value="NZ_JABRWJ010000010.1"/>
</dbReference>
<name>A0ABX2ER91_9BURK</name>
<dbReference type="Gene3D" id="3.40.50.620">
    <property type="entry name" value="HUPs"/>
    <property type="match status" value="1"/>
</dbReference>
<dbReference type="PANTHER" id="PTHR46268:SF6">
    <property type="entry name" value="UNIVERSAL STRESS PROTEIN UP12"/>
    <property type="match status" value="1"/>
</dbReference>
<comment type="similarity">
    <text evidence="1">Belongs to the universal stress protein A family.</text>
</comment>
<feature type="domain" description="UspA" evidence="2">
    <location>
        <begin position="1"/>
        <end position="144"/>
    </location>
</feature>
<dbReference type="InterPro" id="IPR014729">
    <property type="entry name" value="Rossmann-like_a/b/a_fold"/>
</dbReference>
<evidence type="ECO:0000313" key="4">
    <source>
        <dbReference type="Proteomes" id="UP000737171"/>
    </source>
</evidence>
<evidence type="ECO:0000259" key="2">
    <source>
        <dbReference type="Pfam" id="PF00582"/>
    </source>
</evidence>
<reference evidence="3 4" key="1">
    <citation type="submission" date="2020-05" db="EMBL/GenBank/DDBJ databases">
        <title>Aquincola sp. isolate from soil.</title>
        <authorList>
            <person name="Han J."/>
            <person name="Kim D.-U."/>
        </authorList>
    </citation>
    <scope>NUCLEOTIDE SEQUENCE [LARGE SCALE GENOMIC DNA]</scope>
    <source>
        <strain evidence="3 4">S2</strain>
    </source>
</reference>
<dbReference type="InterPro" id="IPR006015">
    <property type="entry name" value="Universal_stress_UspA"/>
</dbReference>
<evidence type="ECO:0000256" key="1">
    <source>
        <dbReference type="ARBA" id="ARBA00008791"/>
    </source>
</evidence>
<dbReference type="Proteomes" id="UP000737171">
    <property type="component" value="Unassembled WGS sequence"/>
</dbReference>
<evidence type="ECO:0000313" key="3">
    <source>
        <dbReference type="EMBL" id="NRF70974.1"/>
    </source>
</evidence>
<dbReference type="CDD" id="cd00293">
    <property type="entry name" value="USP-like"/>
    <property type="match status" value="1"/>
</dbReference>
<dbReference type="EMBL" id="JABRWJ010000010">
    <property type="protein sequence ID" value="NRF70974.1"/>
    <property type="molecule type" value="Genomic_DNA"/>
</dbReference>
<dbReference type="Pfam" id="PF00582">
    <property type="entry name" value="Usp"/>
    <property type="match status" value="1"/>
</dbReference>
<dbReference type="PRINTS" id="PR01438">
    <property type="entry name" value="UNVRSLSTRESS"/>
</dbReference>
<dbReference type="InterPro" id="IPR006016">
    <property type="entry name" value="UspA"/>
</dbReference>
<gene>
    <name evidence="3" type="ORF">HLB44_28605</name>
</gene>
<dbReference type="SUPFAM" id="SSF52402">
    <property type="entry name" value="Adenine nucleotide alpha hydrolases-like"/>
    <property type="match status" value="1"/>
</dbReference>
<proteinExistence type="inferred from homology"/>
<organism evidence="3 4">
    <name type="scientific">Pseudaquabacterium terrae</name>
    <dbReference type="NCBI Taxonomy" id="2732868"/>
    <lineage>
        <taxon>Bacteria</taxon>
        <taxon>Pseudomonadati</taxon>
        <taxon>Pseudomonadota</taxon>
        <taxon>Betaproteobacteria</taxon>
        <taxon>Burkholderiales</taxon>
        <taxon>Sphaerotilaceae</taxon>
        <taxon>Pseudaquabacterium</taxon>
    </lineage>
</organism>
<sequence length="166" mass="17336">MFRHILVPLDGSATAERGLQQAIRLATAHPSSILLLHVIDDFPTMREFASYELLAQEQEARANVPAAMLAAAVQQAAQAGVTAASRVAFAVLDLPDTIVDIASKEHCELIVLGTHGRRGLARAVIGSVAEGVARRSPVPVMLVPPAAGTVAETATAGRPPAHRSIA</sequence>